<dbReference type="Pfam" id="PF12697">
    <property type="entry name" value="Abhydrolase_6"/>
    <property type="match status" value="1"/>
</dbReference>
<evidence type="ECO:0000259" key="1">
    <source>
        <dbReference type="Pfam" id="PF12697"/>
    </source>
</evidence>
<dbReference type="InterPro" id="IPR029058">
    <property type="entry name" value="AB_hydrolase_fold"/>
</dbReference>
<dbReference type="Proteomes" id="UP001362999">
    <property type="component" value="Unassembled WGS sequence"/>
</dbReference>
<dbReference type="Gene3D" id="3.40.50.1820">
    <property type="entry name" value="alpha/beta hydrolase"/>
    <property type="match status" value="1"/>
</dbReference>
<reference evidence="2 3" key="1">
    <citation type="journal article" date="2024" name="J Genomics">
        <title>Draft genome sequencing and assembly of Favolaschia claudopus CIRM-BRFM 2984 isolated from oak limbs.</title>
        <authorList>
            <person name="Navarro D."/>
            <person name="Drula E."/>
            <person name="Chaduli D."/>
            <person name="Cazenave R."/>
            <person name="Ahrendt S."/>
            <person name="Wang J."/>
            <person name="Lipzen A."/>
            <person name="Daum C."/>
            <person name="Barry K."/>
            <person name="Grigoriev I.V."/>
            <person name="Favel A."/>
            <person name="Rosso M.N."/>
            <person name="Martin F."/>
        </authorList>
    </citation>
    <scope>NUCLEOTIDE SEQUENCE [LARGE SCALE GENOMIC DNA]</scope>
    <source>
        <strain evidence="2 3">CIRM-BRFM 2984</strain>
    </source>
</reference>
<dbReference type="AlphaFoldDB" id="A0AAW0AGW7"/>
<gene>
    <name evidence="2" type="ORF">R3P38DRAFT_3020212</name>
</gene>
<comment type="caution">
    <text evidence="2">The sequence shown here is derived from an EMBL/GenBank/DDBJ whole genome shotgun (WGS) entry which is preliminary data.</text>
</comment>
<dbReference type="SUPFAM" id="SSF53474">
    <property type="entry name" value="alpha/beta-Hydrolases"/>
    <property type="match status" value="1"/>
</dbReference>
<sequence>MALLQQEIILEPSASYPFHVLATHYSYRGNPFGNSEDALTLILFHALGVHKETWEVTVSRLFDLCTSTSSQIKIRDVFSIESPNHGRSAELNADQIAKQAVDNWPGEYAKATQRFLTADLSLGGSRVDFKSRNLVGICHSLGAAALFLAAQADPTLPFRFMIAFEPGVTDKDNEQRIRANFAASAWAWLREDVFRSRKSARKHLEENIMYATWDPRCLDLFVKYALIDHPAAKHPPPYTFRGVVTALSRDHHARSYMSDDLTFRGVAAYTSLTQKLPVHLIWGAVDEFANDDLRDFMALHGRTPASVSKIEEAGHMVVQQQPDACADQILSILLLETKRMSRL</sequence>
<keyword evidence="3" id="KW-1185">Reference proteome</keyword>
<proteinExistence type="predicted"/>
<evidence type="ECO:0000313" key="2">
    <source>
        <dbReference type="EMBL" id="KAK7012254.1"/>
    </source>
</evidence>
<feature type="domain" description="AB hydrolase-1" evidence="1">
    <location>
        <begin position="41"/>
        <end position="327"/>
    </location>
</feature>
<organism evidence="2 3">
    <name type="scientific">Favolaschia claudopus</name>
    <dbReference type="NCBI Taxonomy" id="2862362"/>
    <lineage>
        <taxon>Eukaryota</taxon>
        <taxon>Fungi</taxon>
        <taxon>Dikarya</taxon>
        <taxon>Basidiomycota</taxon>
        <taxon>Agaricomycotina</taxon>
        <taxon>Agaricomycetes</taxon>
        <taxon>Agaricomycetidae</taxon>
        <taxon>Agaricales</taxon>
        <taxon>Marasmiineae</taxon>
        <taxon>Mycenaceae</taxon>
        <taxon>Favolaschia</taxon>
    </lineage>
</organism>
<name>A0AAW0AGW7_9AGAR</name>
<dbReference type="InterPro" id="IPR000073">
    <property type="entry name" value="AB_hydrolase_1"/>
</dbReference>
<dbReference type="EMBL" id="JAWWNJ010000066">
    <property type="protein sequence ID" value="KAK7012254.1"/>
    <property type="molecule type" value="Genomic_DNA"/>
</dbReference>
<evidence type="ECO:0000313" key="3">
    <source>
        <dbReference type="Proteomes" id="UP001362999"/>
    </source>
</evidence>
<accession>A0AAW0AGW7</accession>
<protein>
    <submittedName>
        <fullName evidence="2">Abhydrolase domain-containing protein mpaH</fullName>
    </submittedName>
</protein>